<sequence length="145" mass="15281">MKFTLASILPFAAAASAQNALRVEPLSVKILTESQTARIDFTVVDLREGQGGASTTCSTAWTPPTQPTSPFACADNAFSFAFPNGIDDVEAFTLSVTHLGWTGTAALNTHAGMAVYGCFVGEEPGVERDCHLLEGGHVYLTSVQI</sequence>
<protein>
    <recommendedName>
        <fullName evidence="4">AA1-like domain-containing protein</fullName>
    </recommendedName>
</protein>
<evidence type="ECO:0000256" key="1">
    <source>
        <dbReference type="SAM" id="SignalP"/>
    </source>
</evidence>
<evidence type="ECO:0000313" key="2">
    <source>
        <dbReference type="EMBL" id="KAL2796584.1"/>
    </source>
</evidence>
<name>A0ABR4GC34_9EURO</name>
<proteinExistence type="predicted"/>
<feature type="signal peptide" evidence="1">
    <location>
        <begin position="1"/>
        <end position="17"/>
    </location>
</feature>
<gene>
    <name evidence="2" type="ORF">BJX66DRAFT_299439</name>
</gene>
<accession>A0ABR4GC34</accession>
<keyword evidence="1" id="KW-0732">Signal</keyword>
<dbReference type="EMBL" id="JBFTWV010000025">
    <property type="protein sequence ID" value="KAL2796584.1"/>
    <property type="molecule type" value="Genomic_DNA"/>
</dbReference>
<organism evidence="2 3">
    <name type="scientific">Aspergillus keveii</name>
    <dbReference type="NCBI Taxonomy" id="714993"/>
    <lineage>
        <taxon>Eukaryota</taxon>
        <taxon>Fungi</taxon>
        <taxon>Dikarya</taxon>
        <taxon>Ascomycota</taxon>
        <taxon>Pezizomycotina</taxon>
        <taxon>Eurotiomycetes</taxon>
        <taxon>Eurotiomycetidae</taxon>
        <taxon>Eurotiales</taxon>
        <taxon>Aspergillaceae</taxon>
        <taxon>Aspergillus</taxon>
        <taxon>Aspergillus subgen. Nidulantes</taxon>
    </lineage>
</organism>
<evidence type="ECO:0000313" key="3">
    <source>
        <dbReference type="Proteomes" id="UP001610563"/>
    </source>
</evidence>
<dbReference type="Proteomes" id="UP001610563">
    <property type="component" value="Unassembled WGS sequence"/>
</dbReference>
<feature type="chain" id="PRO_5046893636" description="AA1-like domain-containing protein" evidence="1">
    <location>
        <begin position="18"/>
        <end position="145"/>
    </location>
</feature>
<reference evidence="2 3" key="1">
    <citation type="submission" date="2024-07" db="EMBL/GenBank/DDBJ databases">
        <title>Section-level genome sequencing and comparative genomics of Aspergillus sections Usti and Cavernicolus.</title>
        <authorList>
            <consortium name="Lawrence Berkeley National Laboratory"/>
            <person name="Nybo J.L."/>
            <person name="Vesth T.C."/>
            <person name="Theobald S."/>
            <person name="Frisvad J.C."/>
            <person name="Larsen T.O."/>
            <person name="Kjaerboelling I."/>
            <person name="Rothschild-Mancinelli K."/>
            <person name="Lyhne E.K."/>
            <person name="Kogle M.E."/>
            <person name="Barry K."/>
            <person name="Clum A."/>
            <person name="Na H."/>
            <person name="Ledsgaard L."/>
            <person name="Lin J."/>
            <person name="Lipzen A."/>
            <person name="Kuo A."/>
            <person name="Riley R."/>
            <person name="Mondo S."/>
            <person name="Labutti K."/>
            <person name="Haridas S."/>
            <person name="Pangalinan J."/>
            <person name="Salamov A.A."/>
            <person name="Simmons B.A."/>
            <person name="Magnuson J.K."/>
            <person name="Chen J."/>
            <person name="Drula E."/>
            <person name="Henrissat B."/>
            <person name="Wiebenga A."/>
            <person name="Lubbers R.J."/>
            <person name="Gomes A.C."/>
            <person name="Makela M.R."/>
            <person name="Stajich J."/>
            <person name="Grigoriev I.V."/>
            <person name="Mortensen U.H."/>
            <person name="De Vries R.P."/>
            <person name="Baker S.E."/>
            <person name="Andersen M.R."/>
        </authorList>
    </citation>
    <scope>NUCLEOTIDE SEQUENCE [LARGE SCALE GENOMIC DNA]</scope>
    <source>
        <strain evidence="2 3">CBS 209.92</strain>
    </source>
</reference>
<keyword evidence="3" id="KW-1185">Reference proteome</keyword>
<comment type="caution">
    <text evidence="2">The sequence shown here is derived from an EMBL/GenBank/DDBJ whole genome shotgun (WGS) entry which is preliminary data.</text>
</comment>
<evidence type="ECO:0008006" key="4">
    <source>
        <dbReference type="Google" id="ProtNLM"/>
    </source>
</evidence>